<dbReference type="EMBL" id="JAVRFI010000017">
    <property type="protein sequence ID" value="MDT0452065.1"/>
    <property type="molecule type" value="Genomic_DNA"/>
</dbReference>
<gene>
    <name evidence="1" type="ORF">RM609_23710</name>
</gene>
<evidence type="ECO:0000313" key="1">
    <source>
        <dbReference type="EMBL" id="MDT0452065.1"/>
    </source>
</evidence>
<keyword evidence="2" id="KW-1185">Reference proteome</keyword>
<dbReference type="RefSeq" id="WP_311613547.1">
    <property type="nucleotide sequence ID" value="NZ_JAVRFI010000017.1"/>
</dbReference>
<organism evidence="1 2">
    <name type="scientific">Streptomyces hesseae</name>
    <dbReference type="NCBI Taxonomy" id="3075519"/>
    <lineage>
        <taxon>Bacteria</taxon>
        <taxon>Bacillati</taxon>
        <taxon>Actinomycetota</taxon>
        <taxon>Actinomycetes</taxon>
        <taxon>Kitasatosporales</taxon>
        <taxon>Streptomycetaceae</taxon>
        <taxon>Streptomyces</taxon>
    </lineage>
</organism>
<sequence length="677" mass="72722">MADFLSPTGPLFGPDFVVVTVNDDTGVSYSLQVYPDASNADLQAAGRPTQFYWQPSRVYLARKQDSPADYDFSMTVFKGLMTSETTIGITPDQTTGGDAEVGGGFCAFTTTFAVPDSVIAHVTQALKEGNHPAPAPRLGNLFPAGGADQPDPLLGVIPITDSSVTINIPSLIDATKGTKVPMFLSAQGSGKGSIEEHGFSSFLVTCNQPAAGAIAGSLKNGASPFTVSCSLKELVYIHGCQAKVTVDVDKTFDQFSAAVSTGGFLGIDSACLDYAYSSLVTSGGISTEIQMDEGTLTPELQQWIEKNVDDMRKTAFDVVKNEIFDWKPAEQSPASTDRGIFSEIFGGSSVSLKESYQHHGAHLTQTLRLDTTIAVTQTVSGDLNDLLPAVKANLDKYLAIVDIGEYFKKIQVAGTSAVNFGEKLPDGTDLRDPIQSVQLEVAYPDFSNPQGSDGQPNLVSQAEGFHYTIGHSDPNAGSELALWTKDNPHDVVNISALRLDKDLPNWPADQVKVTKTIVFDGSDPRVELADGGSTFTVVQQPGAHAPKLTADEVGYVFVRFVLDRKITTDNVTVTLTCTLGSRTDTLTINQANQNNVLWEIFSDKYKDETSFQYTVNVEVSGPSFTDDPVTWQSDGPVTVPLPTGRLKYVNPYTLKLPSVPPEKKGTVDTYIQNSKKS</sequence>
<evidence type="ECO:0000313" key="2">
    <source>
        <dbReference type="Proteomes" id="UP001180531"/>
    </source>
</evidence>
<name>A0ABU2ST87_9ACTN</name>
<proteinExistence type="predicted"/>
<accession>A0ABU2ST87</accession>
<protein>
    <submittedName>
        <fullName evidence="1">Uncharacterized protein</fullName>
    </submittedName>
</protein>
<comment type="caution">
    <text evidence="1">The sequence shown here is derived from an EMBL/GenBank/DDBJ whole genome shotgun (WGS) entry which is preliminary data.</text>
</comment>
<dbReference type="Proteomes" id="UP001180531">
    <property type="component" value="Unassembled WGS sequence"/>
</dbReference>
<reference evidence="1" key="1">
    <citation type="submission" date="2024-05" db="EMBL/GenBank/DDBJ databases">
        <title>30 novel species of actinomycetes from the DSMZ collection.</title>
        <authorList>
            <person name="Nouioui I."/>
        </authorList>
    </citation>
    <scope>NUCLEOTIDE SEQUENCE</scope>
    <source>
        <strain evidence="1">DSM 40473</strain>
    </source>
</reference>